<keyword evidence="5" id="KW-0732">Signal</keyword>
<dbReference type="InterPro" id="IPR051407">
    <property type="entry name" value="Bact_OM_lipoprot/Surf_antigen"/>
</dbReference>
<keyword evidence="3" id="KW-0677">Repeat</keyword>
<dbReference type="Gene3D" id="2.60.20.10">
    <property type="entry name" value="Crystallins"/>
    <property type="match status" value="1"/>
</dbReference>
<dbReference type="PANTHER" id="PTHR35603">
    <property type="match status" value="1"/>
</dbReference>
<dbReference type="PROSITE" id="PS50915">
    <property type="entry name" value="CRYSTALLIN_BETA_GAMMA"/>
    <property type="match status" value="1"/>
</dbReference>
<keyword evidence="4" id="KW-0472">Membrane</keyword>
<dbReference type="InterPro" id="IPR008816">
    <property type="entry name" value="Gly_zipper_2TM_dom"/>
</dbReference>
<reference evidence="7 8" key="1">
    <citation type="submission" date="2023-06" db="EMBL/GenBank/DDBJ databases">
        <title>Pelomonas sp. PFR6 16S ribosomal RNA gene Genome sequencing and assembly.</title>
        <authorList>
            <person name="Woo H."/>
        </authorList>
    </citation>
    <scope>NUCLEOTIDE SEQUENCE [LARGE SCALE GENOMIC DNA]</scope>
    <source>
        <strain evidence="7 8">PFR6</strain>
    </source>
</reference>
<dbReference type="Pfam" id="PF00030">
    <property type="entry name" value="Crystall"/>
    <property type="match status" value="1"/>
</dbReference>
<evidence type="ECO:0000256" key="2">
    <source>
        <dbReference type="ARBA" id="ARBA00009646"/>
    </source>
</evidence>
<comment type="similarity">
    <text evidence="2">Belongs to the beta/gamma-crystallin family.</text>
</comment>
<evidence type="ECO:0000313" key="8">
    <source>
        <dbReference type="Proteomes" id="UP001228044"/>
    </source>
</evidence>
<evidence type="ECO:0000313" key="7">
    <source>
        <dbReference type="EMBL" id="MDN3919195.1"/>
    </source>
</evidence>
<dbReference type="Pfam" id="PF05433">
    <property type="entry name" value="Rick_17kDa_Anti"/>
    <property type="match status" value="1"/>
</dbReference>
<feature type="chain" id="PRO_5046509249" evidence="5">
    <location>
        <begin position="29"/>
        <end position="272"/>
    </location>
</feature>
<evidence type="ECO:0000259" key="6">
    <source>
        <dbReference type="PROSITE" id="PS50915"/>
    </source>
</evidence>
<name>A0ABT8DLA7_9BURK</name>
<evidence type="ECO:0000256" key="5">
    <source>
        <dbReference type="SAM" id="SignalP"/>
    </source>
</evidence>
<dbReference type="Proteomes" id="UP001228044">
    <property type="component" value="Unassembled WGS sequence"/>
</dbReference>
<proteinExistence type="inferred from homology"/>
<dbReference type="InterPro" id="IPR011024">
    <property type="entry name" value="G_crystallin-like"/>
</dbReference>
<gene>
    <name evidence="7" type="ORF">QWJ38_02765</name>
</gene>
<keyword evidence="8" id="KW-1185">Reference proteome</keyword>
<dbReference type="SMART" id="SM00247">
    <property type="entry name" value="XTALbg"/>
    <property type="match status" value="1"/>
</dbReference>
<dbReference type="InterPro" id="IPR001064">
    <property type="entry name" value="Beta/gamma_crystallin"/>
</dbReference>
<evidence type="ECO:0000256" key="4">
    <source>
        <dbReference type="ARBA" id="ARBA00023136"/>
    </source>
</evidence>
<dbReference type="RefSeq" id="WP_290357503.1">
    <property type="nucleotide sequence ID" value="NZ_JAUHHC010000001.1"/>
</dbReference>
<feature type="signal peptide" evidence="5">
    <location>
        <begin position="1"/>
        <end position="28"/>
    </location>
</feature>
<feature type="domain" description="Beta/gamma crystallin 'Greek key'" evidence="6">
    <location>
        <begin position="69"/>
        <end position="110"/>
    </location>
</feature>
<dbReference type="EMBL" id="JAUHHC010000001">
    <property type="protein sequence ID" value="MDN3919195.1"/>
    <property type="molecule type" value="Genomic_DNA"/>
</dbReference>
<sequence>MKNSKISRTTMKGLTLAALLAAGPAALAQITFYEHPDFHGRSFTAEGKVGNFERYGFNDRASSAIVTSERWEVCEHQRYEGRCVVLRRGNYPSLQAMGLDDRISSVRAVRRDAQVDEDRYAPPPVSVYDGRRRPNERLYQADVVAVRAIVGPPQQRCWVEQQQVNERENANVGGAVAGAIIGGILGHQVGGGNGRDIATAGGVLAGAALGANVGRDDRVVTRDVQRCSDVSSQARPDYWDVTYVFRGQEHHAQMTAPPGRTLTVNANGEPRA</sequence>
<comment type="caution">
    <text evidence="7">The sequence shown here is derived from an EMBL/GenBank/DDBJ whole genome shotgun (WGS) entry which is preliminary data.</text>
</comment>
<comment type="subcellular location">
    <subcellularLocation>
        <location evidence="1">Membrane</location>
    </subcellularLocation>
</comment>
<evidence type="ECO:0000256" key="1">
    <source>
        <dbReference type="ARBA" id="ARBA00004370"/>
    </source>
</evidence>
<accession>A0ABT8DLA7</accession>
<organism evidence="7 8">
    <name type="scientific">Roseateles violae</name>
    <dbReference type="NCBI Taxonomy" id="3058042"/>
    <lineage>
        <taxon>Bacteria</taxon>
        <taxon>Pseudomonadati</taxon>
        <taxon>Pseudomonadota</taxon>
        <taxon>Betaproteobacteria</taxon>
        <taxon>Burkholderiales</taxon>
        <taxon>Sphaerotilaceae</taxon>
        <taxon>Roseateles</taxon>
    </lineage>
</organism>
<protein>
    <submittedName>
        <fullName evidence="7">Beta/gamma crystallin-related protein</fullName>
    </submittedName>
</protein>
<dbReference type="SUPFAM" id="SSF49695">
    <property type="entry name" value="gamma-Crystallin-like"/>
    <property type="match status" value="1"/>
</dbReference>
<dbReference type="PANTHER" id="PTHR35603:SF2">
    <property type="entry name" value="OUTER MEMBRANE LIPOPROTEIN"/>
    <property type="match status" value="1"/>
</dbReference>
<evidence type="ECO:0000256" key="3">
    <source>
        <dbReference type="ARBA" id="ARBA00022737"/>
    </source>
</evidence>